<dbReference type="EMBL" id="MT142120">
    <property type="protein sequence ID" value="QJA74779.1"/>
    <property type="molecule type" value="Genomic_DNA"/>
</dbReference>
<organism evidence="1">
    <name type="scientific">viral metagenome</name>
    <dbReference type="NCBI Taxonomy" id="1070528"/>
    <lineage>
        <taxon>unclassified sequences</taxon>
        <taxon>metagenomes</taxon>
        <taxon>organismal metagenomes</taxon>
    </lineage>
</organism>
<proteinExistence type="predicted"/>
<sequence>MTIKEAIKEYQCPGCVNGPFPDCFENNTGYDQCDNHHAGTMISGIGSIFLGMPNGFNRKGSCESTKIWLFESFETSHWTYDKFNIPIWKHLDPFGNTIVKGICPRLNNIWIHIFLGDCIDKIECINLLQAEIDDMD</sequence>
<evidence type="ECO:0000313" key="1">
    <source>
        <dbReference type="EMBL" id="QJA51347.1"/>
    </source>
</evidence>
<evidence type="ECO:0000313" key="2">
    <source>
        <dbReference type="EMBL" id="QJA74779.1"/>
    </source>
</evidence>
<dbReference type="EMBL" id="MT144980">
    <property type="protein sequence ID" value="QJI02173.1"/>
    <property type="molecule type" value="Genomic_DNA"/>
</dbReference>
<accession>A0A6H1ZVK0</accession>
<name>A0A6H1ZVK0_9ZZZZ</name>
<dbReference type="EMBL" id="MT142826">
    <property type="protein sequence ID" value="QJA89150.1"/>
    <property type="molecule type" value="Genomic_DNA"/>
</dbReference>
<evidence type="ECO:0000313" key="4">
    <source>
        <dbReference type="EMBL" id="QJI02173.1"/>
    </source>
</evidence>
<reference evidence="1" key="1">
    <citation type="submission" date="2020-03" db="EMBL/GenBank/DDBJ databases">
        <title>The deep terrestrial virosphere.</title>
        <authorList>
            <person name="Holmfeldt K."/>
            <person name="Nilsson E."/>
            <person name="Simone D."/>
            <person name="Lopez-Fernandez M."/>
            <person name="Wu X."/>
            <person name="de Brujin I."/>
            <person name="Lundin D."/>
            <person name="Andersson A."/>
            <person name="Bertilsson S."/>
            <person name="Dopson M."/>
        </authorList>
    </citation>
    <scope>NUCLEOTIDE SEQUENCE</scope>
    <source>
        <strain evidence="2">MM415A01929</strain>
        <strain evidence="3">MM415B02600</strain>
        <strain evidence="1">TM448A02081</strain>
        <strain evidence="4">TM448B02995</strain>
    </source>
</reference>
<dbReference type="EMBL" id="MT144255">
    <property type="protein sequence ID" value="QJA51347.1"/>
    <property type="molecule type" value="Genomic_DNA"/>
</dbReference>
<gene>
    <name evidence="2" type="ORF">MM415A01929_0017</name>
    <name evidence="3" type="ORF">MM415B02600_0008</name>
    <name evidence="1" type="ORF">TM448A02081_0010</name>
    <name evidence="4" type="ORF">TM448B02995_0004</name>
</gene>
<dbReference type="AlphaFoldDB" id="A0A6H1ZVK0"/>
<evidence type="ECO:0000313" key="3">
    <source>
        <dbReference type="EMBL" id="QJA89150.1"/>
    </source>
</evidence>
<protein>
    <submittedName>
        <fullName evidence="1">Uncharacterized protein</fullName>
    </submittedName>
</protein>